<evidence type="ECO:0000313" key="2">
    <source>
        <dbReference type="EMBL" id="SVC24546.1"/>
    </source>
</evidence>
<keyword evidence="1" id="KW-1133">Transmembrane helix</keyword>
<organism evidence="2">
    <name type="scientific">marine metagenome</name>
    <dbReference type="NCBI Taxonomy" id="408172"/>
    <lineage>
        <taxon>unclassified sequences</taxon>
        <taxon>metagenomes</taxon>
        <taxon>ecological metagenomes</taxon>
    </lineage>
</organism>
<keyword evidence="1" id="KW-0812">Transmembrane</keyword>
<proteinExistence type="predicted"/>
<dbReference type="EMBL" id="UINC01081044">
    <property type="protein sequence ID" value="SVC24546.1"/>
    <property type="molecule type" value="Genomic_DNA"/>
</dbReference>
<dbReference type="AlphaFoldDB" id="A0A382KK57"/>
<protein>
    <submittedName>
        <fullName evidence="2">Uncharacterized protein</fullName>
    </submittedName>
</protein>
<feature type="transmembrane region" description="Helical" evidence="1">
    <location>
        <begin position="12"/>
        <end position="30"/>
    </location>
</feature>
<accession>A0A382KK57</accession>
<evidence type="ECO:0000256" key="1">
    <source>
        <dbReference type="SAM" id="Phobius"/>
    </source>
</evidence>
<reference evidence="2" key="1">
    <citation type="submission" date="2018-05" db="EMBL/GenBank/DDBJ databases">
        <authorList>
            <person name="Lanie J.A."/>
            <person name="Ng W.-L."/>
            <person name="Kazmierczak K.M."/>
            <person name="Andrzejewski T.M."/>
            <person name="Davidsen T.M."/>
            <person name="Wayne K.J."/>
            <person name="Tettelin H."/>
            <person name="Glass J.I."/>
            <person name="Rusch D."/>
            <person name="Podicherti R."/>
            <person name="Tsui H.-C.T."/>
            <person name="Winkler M.E."/>
        </authorList>
    </citation>
    <scope>NUCLEOTIDE SEQUENCE</scope>
</reference>
<name>A0A382KK57_9ZZZZ</name>
<keyword evidence="1" id="KW-0472">Membrane</keyword>
<sequence>MEKIGVMIKSILKIGVSLIIGFVLFTYVFIKLTEQPESYEKISHPFSNVYVECRASVNQFIQLFDTHYESCSHPRQGSLHFVSENEVFFNMFDYTEECRWNYTCYEDGSKVTKLYFENTSFDSKTRTFKGSIVFDKRLAGEKLEKIYQRNYVITFNKNYTKIFEGQEEWLFDDGSKAILKYNHKNEEVGYRGDDHYYLIDYNSPHYHQLEE</sequence>
<gene>
    <name evidence="2" type="ORF">METZ01_LOCUS277400</name>
</gene>